<dbReference type="AlphaFoldDB" id="A0A1F6TSP0"/>
<reference evidence="4 5" key="1">
    <citation type="journal article" date="2016" name="Nat. Commun.">
        <title>Thousands of microbial genomes shed light on interconnected biogeochemical processes in an aquifer system.</title>
        <authorList>
            <person name="Anantharaman K."/>
            <person name="Brown C.T."/>
            <person name="Hug L.A."/>
            <person name="Sharon I."/>
            <person name="Castelle C.J."/>
            <person name="Probst A.J."/>
            <person name="Thomas B.C."/>
            <person name="Singh A."/>
            <person name="Wilkins M.J."/>
            <person name="Karaoz U."/>
            <person name="Brodie E.L."/>
            <person name="Williams K.H."/>
            <person name="Hubbard S.S."/>
            <person name="Banfield J.F."/>
        </authorList>
    </citation>
    <scope>NUCLEOTIDE SEQUENCE [LARGE SCALE GENOMIC DNA]</scope>
</reference>
<keyword evidence="3" id="KW-0732">Signal</keyword>
<dbReference type="InterPro" id="IPR038404">
    <property type="entry name" value="TRAP_DctP_sf"/>
</dbReference>
<dbReference type="GO" id="GO:0055085">
    <property type="term" value="P:transmembrane transport"/>
    <property type="evidence" value="ECO:0007669"/>
    <property type="project" value="InterPro"/>
</dbReference>
<dbReference type="NCBIfam" id="NF037995">
    <property type="entry name" value="TRAP_S1"/>
    <property type="match status" value="1"/>
</dbReference>
<accession>A0A1F6TSP0</accession>
<proteinExistence type="inferred from homology"/>
<evidence type="ECO:0000256" key="1">
    <source>
        <dbReference type="ARBA" id="ARBA00009023"/>
    </source>
</evidence>
<keyword evidence="2" id="KW-0813">Transport</keyword>
<dbReference type="STRING" id="1817760.A2151_01855"/>
<dbReference type="PANTHER" id="PTHR33376">
    <property type="match status" value="1"/>
</dbReference>
<organism evidence="4 5">
    <name type="scientific">Candidatus Muproteobacteria bacterium RBG_16_65_34</name>
    <dbReference type="NCBI Taxonomy" id="1817760"/>
    <lineage>
        <taxon>Bacteria</taxon>
        <taxon>Pseudomonadati</taxon>
        <taxon>Pseudomonadota</taxon>
        <taxon>Candidatus Muproteobacteria</taxon>
    </lineage>
</organism>
<comment type="caution">
    <text evidence="4">The sequence shown here is derived from an EMBL/GenBank/DDBJ whole genome shotgun (WGS) entry which is preliminary data.</text>
</comment>
<dbReference type="EMBL" id="MFSU01000036">
    <property type="protein sequence ID" value="OGI48130.1"/>
    <property type="molecule type" value="Genomic_DNA"/>
</dbReference>
<comment type="similarity">
    <text evidence="1">Belongs to the bacterial solute-binding protein 7 family.</text>
</comment>
<protein>
    <submittedName>
        <fullName evidence="4">C4-dicarboxylate ABC transporter</fullName>
    </submittedName>
</protein>
<dbReference type="InterPro" id="IPR018389">
    <property type="entry name" value="DctP_fam"/>
</dbReference>
<evidence type="ECO:0000313" key="4">
    <source>
        <dbReference type="EMBL" id="OGI48130.1"/>
    </source>
</evidence>
<evidence type="ECO:0000313" key="5">
    <source>
        <dbReference type="Proteomes" id="UP000178885"/>
    </source>
</evidence>
<dbReference type="PANTHER" id="PTHR33376:SF7">
    <property type="entry name" value="C4-DICARBOXYLATE-BINDING PROTEIN DCTB"/>
    <property type="match status" value="1"/>
</dbReference>
<dbReference type="Pfam" id="PF03480">
    <property type="entry name" value="DctP"/>
    <property type="match status" value="1"/>
</dbReference>
<evidence type="ECO:0000256" key="3">
    <source>
        <dbReference type="ARBA" id="ARBA00022729"/>
    </source>
</evidence>
<name>A0A1F6TSP0_9PROT</name>
<dbReference type="Proteomes" id="UP000178885">
    <property type="component" value="Unassembled WGS sequence"/>
</dbReference>
<gene>
    <name evidence="4" type="ORF">A2151_01855</name>
</gene>
<evidence type="ECO:0000256" key="2">
    <source>
        <dbReference type="ARBA" id="ARBA00022448"/>
    </source>
</evidence>
<sequence>MNTPLSRLILATTLVGIFVFAPAAPIQAAQTRVLKISHQFTGGTIDEGDFRDRLARKFAQEVERRTGGELKFEIYPGGSLVKTMSQFGALSKGALDMTVLPLAYAGGMVPEVNLTLMPALVTSYEQGLRWKSAPIGKELDRVLDAKGVKIVTWIWQAGGIASNGKPAIVPDDIKGMKVRGGSKEMDQMLKAAGAAITSLPSNEIYSAMQSKVLDAAVTSSTSLISFRLYEHSKSVTTARKRSFWFMFEPLLISKAAFDSLTPVQQKIVMEVGASLEGFGMEAAKFDDQELARVYEKAGVKVYDLDEAAFRQWKKIAQESAWKDFEQTVPNGRQLMEMATSVK</sequence>
<dbReference type="Gene3D" id="3.40.190.170">
    <property type="entry name" value="Bacterial extracellular solute-binding protein, family 7"/>
    <property type="match status" value="1"/>
</dbReference>
<dbReference type="GO" id="GO:0015740">
    <property type="term" value="P:C4-dicarboxylate transport"/>
    <property type="evidence" value="ECO:0007669"/>
    <property type="project" value="TreeGrafter"/>
</dbReference>